<evidence type="ECO:0000256" key="1">
    <source>
        <dbReference type="ARBA" id="ARBA00007189"/>
    </source>
</evidence>
<gene>
    <name evidence="2" type="ORF">HR057_00520</name>
</gene>
<sequence>MANLMIVGADHLGNISEKLMNYGVKNILHIDGRKVKMIKQNIPDYVDVVFVMTDYINHNLAKVIKQKAKSQDVPTYFVKRSWCSIFPVLEKCDVLKKCSNEKRMVAK</sequence>
<dbReference type="EMBL" id="JABTTE010000001">
    <property type="protein sequence ID" value="NSL50244.1"/>
    <property type="molecule type" value="Genomic_DNA"/>
</dbReference>
<dbReference type="InterPro" id="IPR016772">
    <property type="entry name" value="UCP020408"/>
</dbReference>
<keyword evidence="3" id="KW-1185">Reference proteome</keyword>
<name>A0A8J8K9Y1_9BACI</name>
<evidence type="ECO:0000313" key="3">
    <source>
        <dbReference type="Proteomes" id="UP000625804"/>
    </source>
</evidence>
<protein>
    <submittedName>
        <fullName evidence="2">DUF2325 domain-containing protein</fullName>
    </submittedName>
</protein>
<dbReference type="Proteomes" id="UP000625804">
    <property type="component" value="Unassembled WGS sequence"/>
</dbReference>
<dbReference type="AlphaFoldDB" id="A0A8J8K9Y1"/>
<dbReference type="PIRSF" id="PIRSF020408">
    <property type="entry name" value="UCP020408"/>
    <property type="match status" value="1"/>
</dbReference>
<dbReference type="RefSeq" id="WP_173729447.1">
    <property type="nucleotide sequence ID" value="NZ_JABTTE010000001.1"/>
</dbReference>
<evidence type="ECO:0000313" key="2">
    <source>
        <dbReference type="EMBL" id="NSL50244.1"/>
    </source>
</evidence>
<proteinExistence type="inferred from homology"/>
<dbReference type="Pfam" id="PF10087">
    <property type="entry name" value="DUF2325"/>
    <property type="match status" value="1"/>
</dbReference>
<organism evidence="2 3">
    <name type="scientific">Calidifontibacillus erzurumensis</name>
    <dbReference type="NCBI Taxonomy" id="2741433"/>
    <lineage>
        <taxon>Bacteria</taxon>
        <taxon>Bacillati</taxon>
        <taxon>Bacillota</taxon>
        <taxon>Bacilli</taxon>
        <taxon>Bacillales</taxon>
        <taxon>Bacillaceae</taxon>
        <taxon>Calidifontibacillus/Schinkia group</taxon>
        <taxon>Calidifontibacillus</taxon>
    </lineage>
</organism>
<comment type="caution">
    <text evidence="2">The sequence shown here is derived from an EMBL/GenBank/DDBJ whole genome shotgun (WGS) entry which is preliminary data.</text>
</comment>
<reference evidence="2" key="1">
    <citation type="submission" date="2020-06" db="EMBL/GenBank/DDBJ databases">
        <title>A novel thermopfilic bacterium from Erzurum, Turkey.</title>
        <authorList>
            <person name="Adiguzel A."/>
            <person name="Ay H."/>
            <person name="Baltaci M.O."/>
        </authorList>
    </citation>
    <scope>NUCLEOTIDE SEQUENCE</scope>
    <source>
        <strain evidence="2">P2</strain>
    </source>
</reference>
<accession>A0A8J8K9Y1</accession>
<comment type="similarity">
    <text evidence="1">Belongs to the UPF0751 family.</text>
</comment>